<accession>V8NIP2</accession>
<sequence length="284" mass="32321">MNFQQDNWADLLVLAEFTYSTQHTSTCMFLFLGTYGFHPYFLQELTATHQLLREQLQWAKEDYKKFADQHRDVPPLAVSDHAHSWWKQSSTRGILSDPPRLNAHPPASPHWTLAPPPEQVLVQGQLEYKMVHIVDSCVCWEHLQYLVDWKGYGPEDMSWEEANAMHAPRLLHQPCQGGSVMIPLDASSDTSPDVSSEENEPDLHMSGGELVNGYKQLSERWGKQPFSDEEQCLLHFSETFKCLVDSLAVTSITRLPTPASHYSHSNLSTPHLLTNVRLADALRS</sequence>
<keyword evidence="5" id="KW-1185">Reference proteome</keyword>
<dbReference type="InterPro" id="IPR000953">
    <property type="entry name" value="Chromo/chromo_shadow_dom"/>
</dbReference>
<dbReference type="Gene3D" id="2.40.50.40">
    <property type="match status" value="1"/>
</dbReference>
<feature type="region of interest" description="Disordered" evidence="2">
    <location>
        <begin position="186"/>
        <end position="208"/>
    </location>
</feature>
<reference evidence="4 5" key="1">
    <citation type="journal article" date="2013" name="Proc. Natl. Acad. Sci. U.S.A.">
        <title>The king cobra genome reveals dynamic gene evolution and adaptation in the snake venom system.</title>
        <authorList>
            <person name="Vonk F.J."/>
            <person name="Casewell N.R."/>
            <person name="Henkel C.V."/>
            <person name="Heimberg A.M."/>
            <person name="Jansen H.J."/>
            <person name="McCleary R.J."/>
            <person name="Kerkkamp H.M."/>
            <person name="Vos R.A."/>
            <person name="Guerreiro I."/>
            <person name="Calvete J.J."/>
            <person name="Wuster W."/>
            <person name="Woods A.E."/>
            <person name="Logan J.M."/>
            <person name="Harrison R.A."/>
            <person name="Castoe T.A."/>
            <person name="de Koning A.P."/>
            <person name="Pollock D.D."/>
            <person name="Yandell M."/>
            <person name="Calderon D."/>
            <person name="Renjifo C."/>
            <person name="Currier R.B."/>
            <person name="Salgado D."/>
            <person name="Pla D."/>
            <person name="Sanz L."/>
            <person name="Hyder A.S."/>
            <person name="Ribeiro J.M."/>
            <person name="Arntzen J.W."/>
            <person name="van den Thillart G.E."/>
            <person name="Boetzer M."/>
            <person name="Pirovano W."/>
            <person name="Dirks R.P."/>
            <person name="Spaink H.P."/>
            <person name="Duboule D."/>
            <person name="McGlinn E."/>
            <person name="Kini R.M."/>
            <person name="Richardson M.K."/>
        </authorList>
    </citation>
    <scope>NUCLEOTIDE SEQUENCE</scope>
    <source>
        <tissue evidence="4">Blood</tissue>
    </source>
</reference>
<proteinExistence type="predicted"/>
<dbReference type="SUPFAM" id="SSF54160">
    <property type="entry name" value="Chromo domain-like"/>
    <property type="match status" value="1"/>
</dbReference>
<dbReference type="PROSITE" id="PS50013">
    <property type="entry name" value="CHROMO_2"/>
    <property type="match status" value="1"/>
</dbReference>
<dbReference type="InterPro" id="IPR023780">
    <property type="entry name" value="Chromo_domain"/>
</dbReference>
<gene>
    <name evidence="4" type="primary">CBX1</name>
    <name evidence="4" type="ORF">L345_12760</name>
</gene>
<name>V8NIP2_OPHHA</name>
<dbReference type="AlphaFoldDB" id="V8NIP2"/>
<comment type="caution">
    <text evidence="4">The sequence shown here is derived from an EMBL/GenBank/DDBJ whole genome shotgun (WGS) entry which is preliminary data.</text>
</comment>
<evidence type="ECO:0000256" key="1">
    <source>
        <dbReference type="ARBA" id="ARBA00004123"/>
    </source>
</evidence>
<dbReference type="GO" id="GO:0005634">
    <property type="term" value="C:nucleus"/>
    <property type="evidence" value="ECO:0007669"/>
    <property type="project" value="UniProtKB-SubCell"/>
</dbReference>
<feature type="domain" description="Chromo" evidence="3">
    <location>
        <begin position="115"/>
        <end position="171"/>
    </location>
</feature>
<evidence type="ECO:0000313" key="4">
    <source>
        <dbReference type="EMBL" id="ETE61488.1"/>
    </source>
</evidence>
<dbReference type="Proteomes" id="UP000018936">
    <property type="component" value="Unassembled WGS sequence"/>
</dbReference>
<dbReference type="CDD" id="cd00024">
    <property type="entry name" value="CD_CSD"/>
    <property type="match status" value="1"/>
</dbReference>
<feature type="non-terminal residue" evidence="4">
    <location>
        <position position="1"/>
    </location>
</feature>
<comment type="subcellular location">
    <subcellularLocation>
        <location evidence="1">Nucleus</location>
    </subcellularLocation>
</comment>
<dbReference type="InterPro" id="IPR016197">
    <property type="entry name" value="Chromo-like_dom_sf"/>
</dbReference>
<dbReference type="EMBL" id="AZIM01003874">
    <property type="protein sequence ID" value="ETE61488.1"/>
    <property type="molecule type" value="Genomic_DNA"/>
</dbReference>
<dbReference type="Pfam" id="PF00385">
    <property type="entry name" value="Chromo"/>
    <property type="match status" value="1"/>
</dbReference>
<organism evidence="4 5">
    <name type="scientific">Ophiophagus hannah</name>
    <name type="common">King cobra</name>
    <name type="synonym">Naja hannah</name>
    <dbReference type="NCBI Taxonomy" id="8665"/>
    <lineage>
        <taxon>Eukaryota</taxon>
        <taxon>Metazoa</taxon>
        <taxon>Chordata</taxon>
        <taxon>Craniata</taxon>
        <taxon>Vertebrata</taxon>
        <taxon>Euteleostomi</taxon>
        <taxon>Lepidosauria</taxon>
        <taxon>Squamata</taxon>
        <taxon>Bifurcata</taxon>
        <taxon>Unidentata</taxon>
        <taxon>Episquamata</taxon>
        <taxon>Toxicofera</taxon>
        <taxon>Serpentes</taxon>
        <taxon>Colubroidea</taxon>
        <taxon>Elapidae</taxon>
        <taxon>Elapinae</taxon>
        <taxon>Ophiophagus</taxon>
    </lineage>
</organism>
<evidence type="ECO:0000256" key="2">
    <source>
        <dbReference type="SAM" id="MobiDB-lite"/>
    </source>
</evidence>
<evidence type="ECO:0000313" key="5">
    <source>
        <dbReference type="Proteomes" id="UP000018936"/>
    </source>
</evidence>
<protein>
    <submittedName>
        <fullName evidence="4">Chromobox protein-like 1</fullName>
    </submittedName>
</protein>
<dbReference type="OrthoDB" id="9050211at2759"/>
<evidence type="ECO:0000259" key="3">
    <source>
        <dbReference type="PROSITE" id="PS50013"/>
    </source>
</evidence>